<evidence type="ECO:0000256" key="2">
    <source>
        <dbReference type="ARBA" id="ARBA00022679"/>
    </source>
</evidence>
<dbReference type="GO" id="GO:0032259">
    <property type="term" value="P:methylation"/>
    <property type="evidence" value="ECO:0007669"/>
    <property type="project" value="UniProtKB-KW"/>
</dbReference>
<organism evidence="6 7">
    <name type="scientific">Streptomyces prasinosporus</name>
    <dbReference type="NCBI Taxonomy" id="68256"/>
    <lineage>
        <taxon>Bacteria</taxon>
        <taxon>Bacillati</taxon>
        <taxon>Actinomycetota</taxon>
        <taxon>Actinomycetes</taxon>
        <taxon>Kitasatosporales</taxon>
        <taxon>Streptomycetaceae</taxon>
        <taxon>Streptomyces</taxon>
        <taxon>Streptomyces albogriseolus group</taxon>
    </lineage>
</organism>
<reference evidence="7" key="1">
    <citation type="journal article" date="2019" name="Int. J. Syst. Evol. Microbiol.">
        <title>The Global Catalogue of Microorganisms (GCM) 10K type strain sequencing project: providing services to taxonomists for standard genome sequencing and annotation.</title>
        <authorList>
            <consortium name="The Broad Institute Genomics Platform"/>
            <consortium name="The Broad Institute Genome Sequencing Center for Infectious Disease"/>
            <person name="Wu L."/>
            <person name="Ma J."/>
        </authorList>
    </citation>
    <scope>NUCLEOTIDE SEQUENCE [LARGE SCALE GENOMIC DNA]</scope>
    <source>
        <strain evidence="7">JCM 4816</strain>
    </source>
</reference>
<dbReference type="Gene3D" id="3.40.50.150">
    <property type="entry name" value="Vaccinia Virus protein VP39"/>
    <property type="match status" value="1"/>
</dbReference>
<evidence type="ECO:0000256" key="4">
    <source>
        <dbReference type="SAM" id="MobiDB-lite"/>
    </source>
</evidence>
<evidence type="ECO:0000256" key="1">
    <source>
        <dbReference type="ARBA" id="ARBA00022603"/>
    </source>
</evidence>
<keyword evidence="3" id="KW-0949">S-adenosyl-L-methionine</keyword>
<keyword evidence="2" id="KW-0808">Transferase</keyword>
<feature type="compositionally biased region" description="Basic and acidic residues" evidence="4">
    <location>
        <begin position="43"/>
        <end position="54"/>
    </location>
</feature>
<dbReference type="GO" id="GO:0008168">
    <property type="term" value="F:methyltransferase activity"/>
    <property type="evidence" value="ECO:0007669"/>
    <property type="project" value="UniProtKB-KW"/>
</dbReference>
<evidence type="ECO:0000313" key="7">
    <source>
        <dbReference type="Proteomes" id="UP001501455"/>
    </source>
</evidence>
<name>A0ABP6TQY7_9ACTN</name>
<feature type="region of interest" description="Disordered" evidence="4">
    <location>
        <begin position="1"/>
        <end position="54"/>
    </location>
</feature>
<keyword evidence="1 6" id="KW-0489">Methyltransferase</keyword>
<sequence length="319" mass="33862">MPGGLTGPRRTGRRAGPSASTAGPGRPAREPAGAADGLRGGRTRPERRPGYRHRMAEAPEKFDAAMTAWREWQDAPWGRLRHTIAEANLVRHLDGPGGGPLRILDLAGGDGGDAVRLAARGHHVTVVDHAPAMLAAAAERAAASGLAESVTCVRADVTALPAHLAGGEFDVVLCHNLLQYVDDVAGTLAAALAPLRSGGLFSVMAVNRHSAALNIAVREGDPAAALAALDTDRSRARTFDSVLRLHTAEEVVPVLRSLGCRDVHHYGIRGFCDYITDDARKRDPAFYADLERLELATTARPPYTHTARLFQLTATKGGR</sequence>
<dbReference type="InterPro" id="IPR029063">
    <property type="entry name" value="SAM-dependent_MTases_sf"/>
</dbReference>
<feature type="domain" description="Methyltransferase" evidence="5">
    <location>
        <begin position="103"/>
        <end position="199"/>
    </location>
</feature>
<dbReference type="Pfam" id="PF13649">
    <property type="entry name" value="Methyltransf_25"/>
    <property type="match status" value="1"/>
</dbReference>
<dbReference type="EMBL" id="BAAAXF010000027">
    <property type="protein sequence ID" value="GAA3496954.1"/>
    <property type="molecule type" value="Genomic_DNA"/>
</dbReference>
<evidence type="ECO:0000313" key="6">
    <source>
        <dbReference type="EMBL" id="GAA3496954.1"/>
    </source>
</evidence>
<dbReference type="PANTHER" id="PTHR43464:SF19">
    <property type="entry name" value="UBIQUINONE BIOSYNTHESIS O-METHYLTRANSFERASE, MITOCHONDRIAL"/>
    <property type="match status" value="1"/>
</dbReference>
<evidence type="ECO:0000256" key="3">
    <source>
        <dbReference type="ARBA" id="ARBA00022691"/>
    </source>
</evidence>
<dbReference type="SUPFAM" id="SSF53335">
    <property type="entry name" value="S-adenosyl-L-methionine-dependent methyltransferases"/>
    <property type="match status" value="1"/>
</dbReference>
<dbReference type="Proteomes" id="UP001501455">
    <property type="component" value="Unassembled WGS sequence"/>
</dbReference>
<comment type="caution">
    <text evidence="6">The sequence shown here is derived from an EMBL/GenBank/DDBJ whole genome shotgun (WGS) entry which is preliminary data.</text>
</comment>
<proteinExistence type="predicted"/>
<dbReference type="CDD" id="cd02440">
    <property type="entry name" value="AdoMet_MTases"/>
    <property type="match status" value="1"/>
</dbReference>
<protein>
    <submittedName>
        <fullName evidence="6">tRNA uridine 5-oxyacetic acid(34) methyltransferase CmoM</fullName>
    </submittedName>
</protein>
<evidence type="ECO:0000259" key="5">
    <source>
        <dbReference type="Pfam" id="PF13649"/>
    </source>
</evidence>
<keyword evidence="7" id="KW-1185">Reference proteome</keyword>
<feature type="compositionally biased region" description="Low complexity" evidence="4">
    <location>
        <begin position="14"/>
        <end position="37"/>
    </location>
</feature>
<gene>
    <name evidence="6" type="primary">cmoM</name>
    <name evidence="6" type="ORF">GCM10019016_040550</name>
</gene>
<dbReference type="InterPro" id="IPR041698">
    <property type="entry name" value="Methyltransf_25"/>
</dbReference>
<dbReference type="PANTHER" id="PTHR43464">
    <property type="entry name" value="METHYLTRANSFERASE"/>
    <property type="match status" value="1"/>
</dbReference>
<accession>A0ABP6TQY7</accession>